<sequence>MGVSKGLILFLLATIFVALSLRAVVKVMEPRFIFHPTMALELNPKLAGFEYTDVVIQSGADKIHGWFIKSDKSKPLVIFFHGNAGNISHRLDFIRFMEPLKLNFLLMDYKGYGRSEGSPSVSAVEEDAIATLLWANEKLKAPFNQIILWGRSMGGAAALYAASQKPEVAGVIVESSFISLRRIASELFPAVPVAFISDSWNNDEIVSSISTPKLFIHGTKDEIIPFRHTEELFRIAKEPKQALPIKSGHNDTYIRGGNVYRKAVGDWIFKVTGTK</sequence>
<dbReference type="Pfam" id="PF00561">
    <property type="entry name" value="Abhydrolase_1"/>
    <property type="match status" value="1"/>
</dbReference>
<accession>A0A3B1C4N9</accession>
<dbReference type="SUPFAM" id="SSF53474">
    <property type="entry name" value="alpha/beta-Hydrolases"/>
    <property type="match status" value="1"/>
</dbReference>
<dbReference type="Gene3D" id="3.40.50.1820">
    <property type="entry name" value="alpha/beta hydrolase"/>
    <property type="match status" value="1"/>
</dbReference>
<proteinExistence type="predicted"/>
<evidence type="ECO:0000259" key="1">
    <source>
        <dbReference type="Pfam" id="PF00561"/>
    </source>
</evidence>
<dbReference type="EMBL" id="UOGC01000091">
    <property type="protein sequence ID" value="VAX19563.1"/>
    <property type="molecule type" value="Genomic_DNA"/>
</dbReference>
<dbReference type="PANTHER" id="PTHR12277:SF81">
    <property type="entry name" value="PROTEIN ABHD13"/>
    <property type="match status" value="1"/>
</dbReference>
<gene>
    <name evidence="2" type="ORF">MNBD_NITROSPINAE01-185</name>
</gene>
<feature type="domain" description="AB hydrolase-1" evidence="1">
    <location>
        <begin position="75"/>
        <end position="189"/>
    </location>
</feature>
<dbReference type="AlphaFoldDB" id="A0A3B1C4N9"/>
<organism evidence="2">
    <name type="scientific">hydrothermal vent metagenome</name>
    <dbReference type="NCBI Taxonomy" id="652676"/>
    <lineage>
        <taxon>unclassified sequences</taxon>
        <taxon>metagenomes</taxon>
        <taxon>ecological metagenomes</taxon>
    </lineage>
</organism>
<reference evidence="2" key="1">
    <citation type="submission" date="2018-06" db="EMBL/GenBank/DDBJ databases">
        <authorList>
            <person name="Zhirakovskaya E."/>
        </authorList>
    </citation>
    <scope>NUCLEOTIDE SEQUENCE</scope>
</reference>
<dbReference type="PANTHER" id="PTHR12277">
    <property type="entry name" value="ALPHA/BETA HYDROLASE DOMAIN-CONTAINING PROTEIN"/>
    <property type="match status" value="1"/>
</dbReference>
<dbReference type="InterPro" id="IPR029058">
    <property type="entry name" value="AB_hydrolase_fold"/>
</dbReference>
<protein>
    <recommendedName>
        <fullName evidence="1">AB hydrolase-1 domain-containing protein</fullName>
    </recommendedName>
</protein>
<evidence type="ECO:0000313" key="2">
    <source>
        <dbReference type="EMBL" id="VAX19563.1"/>
    </source>
</evidence>
<name>A0A3B1C4N9_9ZZZZ</name>
<dbReference type="InterPro" id="IPR000073">
    <property type="entry name" value="AB_hydrolase_1"/>
</dbReference>